<dbReference type="HAMAP" id="MF_01106">
    <property type="entry name" value="ArgJ"/>
    <property type="match status" value="1"/>
</dbReference>
<dbReference type="GO" id="GO:0004358">
    <property type="term" value="F:L-glutamate N-acetyltransferase activity, acting on acetyl-L-ornithine as donor"/>
    <property type="evidence" value="ECO:0007669"/>
    <property type="project" value="UniProtKB-UniRule"/>
</dbReference>
<feature type="binding site" evidence="10">
    <location>
        <position position="392"/>
    </location>
    <ligand>
        <name>substrate</name>
    </ligand>
</feature>
<dbReference type="Gene3D" id="3.60.70.12">
    <property type="entry name" value="L-amino peptidase D-ALA esterase/amidase"/>
    <property type="match status" value="1"/>
</dbReference>
<feature type="chain" id="PRO_5043066204" description="Arginine biosynthesis bifunctional protein ArgJ beta chain" evidence="10">
    <location>
        <begin position="184"/>
        <end position="397"/>
    </location>
</feature>
<dbReference type="EC" id="2.3.1.35" evidence="10"/>
<feature type="binding site" evidence="10">
    <location>
        <position position="270"/>
    </location>
    <ligand>
        <name>substrate</name>
    </ligand>
</feature>
<comment type="catalytic activity">
    <reaction evidence="10">
        <text>L-glutamate + acetyl-CoA = N-acetyl-L-glutamate + CoA + H(+)</text>
        <dbReference type="Rhea" id="RHEA:24292"/>
        <dbReference type="ChEBI" id="CHEBI:15378"/>
        <dbReference type="ChEBI" id="CHEBI:29985"/>
        <dbReference type="ChEBI" id="CHEBI:44337"/>
        <dbReference type="ChEBI" id="CHEBI:57287"/>
        <dbReference type="ChEBI" id="CHEBI:57288"/>
        <dbReference type="EC" id="2.3.1.1"/>
    </reaction>
</comment>
<feature type="site" description="Involved in the stabilization of negative charge on the oxyanion by the formation of the oxyanion hole" evidence="10">
    <location>
        <position position="113"/>
    </location>
</feature>
<dbReference type="EMBL" id="JAUOQO010000003">
    <property type="protein sequence ID" value="MDO6573444.1"/>
    <property type="molecule type" value="Genomic_DNA"/>
</dbReference>
<dbReference type="Gene3D" id="3.10.20.340">
    <property type="entry name" value="ArgJ beta chain, C-terminal domain"/>
    <property type="match status" value="1"/>
</dbReference>
<dbReference type="GO" id="GO:0005737">
    <property type="term" value="C:cytoplasm"/>
    <property type="evidence" value="ECO:0007669"/>
    <property type="project" value="UniProtKB-SubCell"/>
</dbReference>
<keyword evidence="10" id="KW-0963">Cytoplasm</keyword>
<comment type="subcellular location">
    <subcellularLocation>
        <location evidence="10">Cytoplasm</location>
    </subcellularLocation>
</comment>
<evidence type="ECO:0000256" key="10">
    <source>
        <dbReference type="HAMAP-Rule" id="MF_01106"/>
    </source>
</evidence>
<dbReference type="NCBIfam" id="NF003802">
    <property type="entry name" value="PRK05388.1"/>
    <property type="match status" value="1"/>
</dbReference>
<comment type="pathway">
    <text evidence="10">Amino-acid biosynthesis; L-arginine biosynthesis; L-ornithine and N-acetyl-L-glutamate from L-glutamate and N(2)-acetyl-L-ornithine (cyclic): step 1/1.</text>
</comment>
<dbReference type="RefSeq" id="WP_303520708.1">
    <property type="nucleotide sequence ID" value="NZ_JAUOQO010000003.1"/>
</dbReference>
<evidence type="ECO:0000256" key="8">
    <source>
        <dbReference type="ARBA" id="ARBA00023315"/>
    </source>
</evidence>
<dbReference type="SUPFAM" id="SSF56266">
    <property type="entry name" value="DmpA/ArgJ-like"/>
    <property type="match status" value="1"/>
</dbReference>
<dbReference type="FunFam" id="3.60.70.12:FF:000001">
    <property type="entry name" value="Arginine biosynthesis bifunctional protein ArgJ, chloroplastic"/>
    <property type="match status" value="1"/>
</dbReference>
<comment type="function">
    <text evidence="10">Catalyzes two activities which are involved in the cyclic version of arginine biosynthesis: the synthesis of N-acetylglutamate from glutamate and acetyl-CoA as the acetyl donor, and of ornithine by transacetylation between N(2)-acetylornithine and glutamate.</text>
</comment>
<keyword evidence="8 10" id="KW-0012">Acyltransferase</keyword>
<gene>
    <name evidence="10 11" type="primary">argJ</name>
    <name evidence="11" type="ORF">Q4528_04640</name>
</gene>
<sequence>MIEITGNIASPIGYTADGIHSGIKKKNLDLGWIVSEIPASVAYVQTTNKVKAAPLILNNETIQANGKVQAIIVNSGIANAFTGSQGMEDAVSMQQLTANALNINQNLVTVASTGVIGKHLPMDIIDNGIRRLNKNGNAHHFAKAILTTDLTTKTCVITETIYQQKITMAGVAKGSGMIHPNMATMLAFITCDANISTETLQLALQTNVNKTFNQITIDGDTSTNDLVLVLSNGLARNQEILPNTEEYITFCNMLEHVMRNLAMKIAKDGEGATKLIEVKVMGMPTETSARMIAKTVVGSSLVKSAIFGEDPNWGRILASIGYTKTNFDVTNIDIAIEDILVMTHSTPEAFDKQQMQHLLKKDHIKISINMHQGNQNGTAWGCDLTYDYVKINALYTT</sequence>
<dbReference type="InterPro" id="IPR016117">
    <property type="entry name" value="ArgJ-like_dom_sf"/>
</dbReference>
<accession>A0AAW7YQM5</accession>
<comment type="subunit">
    <text evidence="2 10">Heterotetramer of two alpha and two beta chains.</text>
</comment>
<feature type="chain" id="PRO_5043066203" description="Arginine biosynthesis bifunctional protein ArgJ alpha chain" evidence="10">
    <location>
        <begin position="1"/>
        <end position="183"/>
    </location>
</feature>
<dbReference type="GO" id="GO:0006592">
    <property type="term" value="P:ornithine biosynthetic process"/>
    <property type="evidence" value="ECO:0007669"/>
    <property type="project" value="TreeGrafter"/>
</dbReference>
<evidence type="ECO:0000256" key="3">
    <source>
        <dbReference type="ARBA" id="ARBA00022571"/>
    </source>
</evidence>
<dbReference type="AlphaFoldDB" id="A0AAW7YQM5"/>
<dbReference type="EC" id="2.3.1.1" evidence="10"/>
<organism evidence="11 12">
    <name type="scientific">Staphylococcus pasteuri_A</name>
    <dbReference type="NCBI Taxonomy" id="3062664"/>
    <lineage>
        <taxon>Bacteria</taxon>
        <taxon>Bacillati</taxon>
        <taxon>Bacillota</taxon>
        <taxon>Bacilli</taxon>
        <taxon>Bacillales</taxon>
        <taxon>Staphylococcaceae</taxon>
        <taxon>Staphylococcus</taxon>
    </lineage>
</organism>
<dbReference type="GO" id="GO:0006526">
    <property type="term" value="P:L-arginine biosynthetic process"/>
    <property type="evidence" value="ECO:0007669"/>
    <property type="project" value="UniProtKB-UniRule"/>
</dbReference>
<keyword evidence="3 10" id="KW-0055">Arginine biosynthesis</keyword>
<evidence type="ECO:0000313" key="11">
    <source>
        <dbReference type="EMBL" id="MDO6573444.1"/>
    </source>
</evidence>
<dbReference type="PANTHER" id="PTHR23100">
    <property type="entry name" value="ARGININE BIOSYNTHESIS BIFUNCTIONAL PROTEIN ARGJ"/>
    <property type="match status" value="1"/>
</dbReference>
<evidence type="ECO:0000256" key="1">
    <source>
        <dbReference type="ARBA" id="ARBA00006774"/>
    </source>
</evidence>
<feature type="site" description="Cleavage; by autolysis" evidence="10">
    <location>
        <begin position="183"/>
        <end position="184"/>
    </location>
</feature>
<comment type="caution">
    <text evidence="11">The sequence shown here is derived from an EMBL/GenBank/DDBJ whole genome shotgun (WGS) entry which is preliminary data.</text>
</comment>
<keyword evidence="5 10" id="KW-0808">Transferase</keyword>
<comment type="catalytic activity">
    <reaction evidence="9 10">
        <text>N(2)-acetyl-L-ornithine + L-glutamate = N-acetyl-L-glutamate + L-ornithine</text>
        <dbReference type="Rhea" id="RHEA:15349"/>
        <dbReference type="ChEBI" id="CHEBI:29985"/>
        <dbReference type="ChEBI" id="CHEBI:44337"/>
        <dbReference type="ChEBI" id="CHEBI:46911"/>
        <dbReference type="ChEBI" id="CHEBI:57805"/>
        <dbReference type="EC" id="2.3.1.35"/>
    </reaction>
</comment>
<comment type="pathway">
    <text evidence="10">Amino-acid biosynthesis; L-arginine biosynthesis; N(2)-acetyl-L-ornithine from L-glutamate: step 1/4.</text>
</comment>
<feature type="site" description="Involved in the stabilization of negative charge on the oxyanion by the formation of the oxyanion hole" evidence="10">
    <location>
        <position position="114"/>
    </location>
</feature>
<proteinExistence type="inferred from homology"/>
<dbReference type="Pfam" id="PF01960">
    <property type="entry name" value="ArgJ"/>
    <property type="match status" value="1"/>
</dbReference>
<evidence type="ECO:0000256" key="9">
    <source>
        <dbReference type="ARBA" id="ARBA00049439"/>
    </source>
</evidence>
<name>A0AAW7YQM5_9STAP</name>
<feature type="binding site" evidence="10">
    <location>
        <position position="397"/>
    </location>
    <ligand>
        <name>substrate</name>
    </ligand>
</feature>
<evidence type="ECO:0000256" key="4">
    <source>
        <dbReference type="ARBA" id="ARBA00022605"/>
    </source>
</evidence>
<protein>
    <recommendedName>
        <fullName evidence="10">Arginine biosynthesis bifunctional protein ArgJ</fullName>
    </recommendedName>
    <domain>
        <recommendedName>
            <fullName evidence="10">Glutamate N-acetyltransferase</fullName>
            <ecNumber evidence="10">2.3.1.35</ecNumber>
        </recommendedName>
        <alternativeName>
            <fullName evidence="10">Ornithine acetyltransferase</fullName>
            <shortName evidence="10">OATase</shortName>
        </alternativeName>
        <alternativeName>
            <fullName evidence="10">Ornithine transacetylase</fullName>
        </alternativeName>
    </domain>
    <domain>
        <recommendedName>
            <fullName evidence="10">Amino-acid acetyltransferase</fullName>
            <ecNumber evidence="10">2.3.1.1</ecNumber>
        </recommendedName>
        <alternativeName>
            <fullName evidence="10">N-acetylglutamate synthase</fullName>
            <shortName evidence="10">AGSase</shortName>
        </alternativeName>
    </domain>
    <component>
        <recommendedName>
            <fullName evidence="10">Arginine biosynthesis bifunctional protein ArgJ alpha chain</fullName>
        </recommendedName>
    </component>
    <component>
        <recommendedName>
            <fullName evidence="10">Arginine biosynthesis bifunctional protein ArgJ beta chain</fullName>
        </recommendedName>
    </component>
</protein>
<dbReference type="CDD" id="cd02152">
    <property type="entry name" value="OAT"/>
    <property type="match status" value="1"/>
</dbReference>
<feature type="binding site" evidence="10">
    <location>
        <position position="173"/>
    </location>
    <ligand>
        <name>substrate</name>
    </ligand>
</feature>
<reference evidence="11" key="1">
    <citation type="submission" date="2023-07" db="EMBL/GenBank/DDBJ databases">
        <title>Genome content predicts the carbon catabolic preferences of heterotrophic bacteria.</title>
        <authorList>
            <person name="Gralka M."/>
        </authorList>
    </citation>
    <scope>NUCLEOTIDE SEQUENCE</scope>
    <source>
        <strain evidence="11">E2R20</strain>
    </source>
</reference>
<keyword evidence="12" id="KW-1185">Reference proteome</keyword>
<keyword evidence="7 10" id="KW-0511">Multifunctional enzyme</keyword>
<evidence type="ECO:0000256" key="7">
    <source>
        <dbReference type="ARBA" id="ARBA00023268"/>
    </source>
</evidence>
<evidence type="ECO:0000256" key="2">
    <source>
        <dbReference type="ARBA" id="ARBA00011475"/>
    </source>
</evidence>
<evidence type="ECO:0000256" key="6">
    <source>
        <dbReference type="ARBA" id="ARBA00022813"/>
    </source>
</evidence>
<dbReference type="GO" id="GO:0004042">
    <property type="term" value="F:L-glutamate N-acetyltransferase activity"/>
    <property type="evidence" value="ECO:0007669"/>
    <property type="project" value="UniProtKB-UniRule"/>
</dbReference>
<dbReference type="InterPro" id="IPR002813">
    <property type="entry name" value="Arg_biosynth_ArgJ"/>
</dbReference>
<feature type="binding site" evidence="10">
    <location>
        <position position="184"/>
    </location>
    <ligand>
        <name>substrate</name>
    </ligand>
</feature>
<dbReference type="FunFam" id="3.10.20.340:FF:000001">
    <property type="entry name" value="Arginine biosynthesis bifunctional protein ArgJ, chloroplastic"/>
    <property type="match status" value="1"/>
</dbReference>
<feature type="active site" description="Nucleophile" evidence="10">
    <location>
        <position position="184"/>
    </location>
</feature>
<comment type="similarity">
    <text evidence="1 10">Belongs to the ArgJ family.</text>
</comment>
<evidence type="ECO:0000313" key="12">
    <source>
        <dbReference type="Proteomes" id="UP001170310"/>
    </source>
</evidence>
<keyword evidence="6 10" id="KW-0068">Autocatalytic cleavage</keyword>
<dbReference type="Proteomes" id="UP001170310">
    <property type="component" value="Unassembled WGS sequence"/>
</dbReference>
<dbReference type="InterPro" id="IPR042195">
    <property type="entry name" value="ArgJ_beta_C"/>
</dbReference>
<keyword evidence="4 10" id="KW-0028">Amino-acid biosynthesis</keyword>
<dbReference type="NCBIfam" id="TIGR00120">
    <property type="entry name" value="ArgJ"/>
    <property type="match status" value="1"/>
</dbReference>
<feature type="binding site" evidence="10">
    <location>
        <position position="147"/>
    </location>
    <ligand>
        <name>substrate</name>
    </ligand>
</feature>
<dbReference type="PANTHER" id="PTHR23100:SF0">
    <property type="entry name" value="ARGININE BIOSYNTHESIS BIFUNCTIONAL PROTEIN ARGJ, MITOCHONDRIAL"/>
    <property type="match status" value="1"/>
</dbReference>
<evidence type="ECO:0000256" key="5">
    <source>
        <dbReference type="ARBA" id="ARBA00022679"/>
    </source>
</evidence>